<dbReference type="SUPFAM" id="SSF54637">
    <property type="entry name" value="Thioesterase/thiol ester dehydrase-isomerase"/>
    <property type="match status" value="1"/>
</dbReference>
<dbReference type="InterPro" id="IPR006684">
    <property type="entry name" value="YbgC/YbaW"/>
</dbReference>
<comment type="similarity">
    <text evidence="1">Belongs to the 4-hydroxybenzoyl-CoA thioesterase family.</text>
</comment>
<name>A0A9D9II18_9BACT</name>
<keyword evidence="2" id="KW-0378">Hydrolase</keyword>
<dbReference type="Gene3D" id="3.10.129.10">
    <property type="entry name" value="Hotdog Thioesterase"/>
    <property type="match status" value="1"/>
</dbReference>
<dbReference type="CDD" id="cd00586">
    <property type="entry name" value="4HBT"/>
    <property type="match status" value="1"/>
</dbReference>
<dbReference type="InterPro" id="IPR029069">
    <property type="entry name" value="HotDog_dom_sf"/>
</dbReference>
<evidence type="ECO:0000256" key="1">
    <source>
        <dbReference type="ARBA" id="ARBA00005953"/>
    </source>
</evidence>
<evidence type="ECO:0000313" key="3">
    <source>
        <dbReference type="EMBL" id="MBO8473197.1"/>
    </source>
</evidence>
<dbReference type="Pfam" id="PF13279">
    <property type="entry name" value="4HBT_2"/>
    <property type="match status" value="1"/>
</dbReference>
<organism evidence="3 4">
    <name type="scientific">Candidatus Merdivivens pullicola</name>
    <dbReference type="NCBI Taxonomy" id="2840872"/>
    <lineage>
        <taxon>Bacteria</taxon>
        <taxon>Pseudomonadati</taxon>
        <taxon>Bacteroidota</taxon>
        <taxon>Bacteroidia</taxon>
        <taxon>Bacteroidales</taxon>
        <taxon>Muribaculaceae</taxon>
        <taxon>Muribaculaceae incertae sedis</taxon>
        <taxon>Candidatus Merdivivens</taxon>
    </lineage>
</organism>
<dbReference type="InterPro" id="IPR050563">
    <property type="entry name" value="4-hydroxybenzoyl-CoA_TE"/>
</dbReference>
<dbReference type="PANTHER" id="PTHR31793">
    <property type="entry name" value="4-HYDROXYBENZOYL-COA THIOESTERASE FAMILY MEMBER"/>
    <property type="match status" value="1"/>
</dbReference>
<protein>
    <submittedName>
        <fullName evidence="3">Acyl-CoA thioesterase</fullName>
    </submittedName>
</protein>
<dbReference type="Proteomes" id="UP000823604">
    <property type="component" value="Unassembled WGS sequence"/>
</dbReference>
<dbReference type="AlphaFoldDB" id="A0A9D9II18"/>
<dbReference type="PANTHER" id="PTHR31793:SF27">
    <property type="entry name" value="NOVEL THIOESTERASE SUPERFAMILY DOMAIN AND SAPOSIN A-TYPE DOMAIN CONTAINING PROTEIN (0610012H03RIK)"/>
    <property type="match status" value="1"/>
</dbReference>
<comment type="caution">
    <text evidence="3">The sequence shown here is derived from an EMBL/GenBank/DDBJ whole genome shotgun (WGS) entry which is preliminary data.</text>
</comment>
<dbReference type="PIRSF" id="PIRSF003230">
    <property type="entry name" value="YbgC"/>
    <property type="match status" value="1"/>
</dbReference>
<sequence>MVRCETFVDVRYYETDLMGIVHHSNYIRYMECGRHDMLVQFGIPIWEIERQGVMAPIVEVQSKYLLPARMGDRLKIVTIVDSIPTAKLFIKNEIYNQRGELLNTGRVTLGFIDAETRRPVRAPRSVVEALKAHFE</sequence>
<gene>
    <name evidence="3" type="ORF">IAB81_06155</name>
</gene>
<dbReference type="GO" id="GO:0047617">
    <property type="term" value="F:fatty acyl-CoA hydrolase activity"/>
    <property type="evidence" value="ECO:0007669"/>
    <property type="project" value="TreeGrafter"/>
</dbReference>
<dbReference type="EMBL" id="JADIMA010000060">
    <property type="protein sequence ID" value="MBO8473197.1"/>
    <property type="molecule type" value="Genomic_DNA"/>
</dbReference>
<dbReference type="NCBIfam" id="TIGR00051">
    <property type="entry name" value="YbgC/FadM family acyl-CoA thioesterase"/>
    <property type="match status" value="1"/>
</dbReference>
<reference evidence="3" key="2">
    <citation type="journal article" date="2021" name="PeerJ">
        <title>Extensive microbial diversity within the chicken gut microbiome revealed by metagenomics and culture.</title>
        <authorList>
            <person name="Gilroy R."/>
            <person name="Ravi A."/>
            <person name="Getino M."/>
            <person name="Pursley I."/>
            <person name="Horton D.L."/>
            <person name="Alikhan N.F."/>
            <person name="Baker D."/>
            <person name="Gharbi K."/>
            <person name="Hall N."/>
            <person name="Watson M."/>
            <person name="Adriaenssens E.M."/>
            <person name="Foster-Nyarko E."/>
            <person name="Jarju S."/>
            <person name="Secka A."/>
            <person name="Antonio M."/>
            <person name="Oren A."/>
            <person name="Chaudhuri R.R."/>
            <person name="La Ragione R."/>
            <person name="Hildebrand F."/>
            <person name="Pallen M.J."/>
        </authorList>
    </citation>
    <scope>NUCLEOTIDE SEQUENCE</scope>
    <source>
        <strain evidence="3">B1-8020</strain>
    </source>
</reference>
<evidence type="ECO:0000313" key="4">
    <source>
        <dbReference type="Proteomes" id="UP000823604"/>
    </source>
</evidence>
<evidence type="ECO:0000256" key="2">
    <source>
        <dbReference type="ARBA" id="ARBA00022801"/>
    </source>
</evidence>
<accession>A0A9D9II18</accession>
<proteinExistence type="inferred from homology"/>
<reference evidence="3" key="1">
    <citation type="submission" date="2020-10" db="EMBL/GenBank/DDBJ databases">
        <authorList>
            <person name="Gilroy R."/>
        </authorList>
    </citation>
    <scope>NUCLEOTIDE SEQUENCE</scope>
    <source>
        <strain evidence="3">B1-8020</strain>
    </source>
</reference>